<keyword evidence="8" id="KW-1185">Reference proteome</keyword>
<feature type="transmembrane region" description="Helical" evidence="6">
    <location>
        <begin position="174"/>
        <end position="191"/>
    </location>
</feature>
<evidence type="ECO:0000256" key="2">
    <source>
        <dbReference type="ARBA" id="ARBA00022475"/>
    </source>
</evidence>
<feature type="transmembrane region" description="Helical" evidence="6">
    <location>
        <begin position="147"/>
        <end position="168"/>
    </location>
</feature>
<keyword evidence="5 6" id="KW-0472">Membrane</keyword>
<gene>
    <name evidence="7" type="ORF">C5F46_12570</name>
</gene>
<comment type="subcellular location">
    <subcellularLocation>
        <location evidence="1">Cell membrane</location>
        <topology evidence="1">Multi-pass membrane protein</topology>
    </subcellularLocation>
</comment>
<dbReference type="AlphaFoldDB" id="A0A2T4JFS8"/>
<reference evidence="7 8" key="1">
    <citation type="submission" date="2018-03" db="EMBL/GenBank/DDBJ databases">
        <title>Rhodobacter veldkampii.</title>
        <authorList>
            <person name="Meyer T.E."/>
            <person name="Miller S."/>
            <person name="Lodha T."/>
            <person name="Gandham S."/>
            <person name="Chintalapati S."/>
            <person name="Chintalapati V.R."/>
        </authorList>
    </citation>
    <scope>NUCLEOTIDE SEQUENCE [LARGE SCALE GENOMIC DNA]</scope>
    <source>
        <strain evidence="7 8">DSM 11550</strain>
    </source>
</reference>
<dbReference type="Proteomes" id="UP000241899">
    <property type="component" value="Unassembled WGS sequence"/>
</dbReference>
<evidence type="ECO:0000256" key="1">
    <source>
        <dbReference type="ARBA" id="ARBA00004651"/>
    </source>
</evidence>
<feature type="transmembrane region" description="Helical" evidence="6">
    <location>
        <begin position="108"/>
        <end position="126"/>
    </location>
</feature>
<keyword evidence="2" id="KW-1003">Cell membrane</keyword>
<dbReference type="GO" id="GO:0005886">
    <property type="term" value="C:plasma membrane"/>
    <property type="evidence" value="ECO:0007669"/>
    <property type="project" value="UniProtKB-SubCell"/>
</dbReference>
<dbReference type="PANTHER" id="PTHR33545">
    <property type="entry name" value="UPF0750 MEMBRANE PROTEIN YITT-RELATED"/>
    <property type="match status" value="1"/>
</dbReference>
<protein>
    <submittedName>
        <fullName evidence="7">YitT family protein</fullName>
    </submittedName>
</protein>
<proteinExistence type="predicted"/>
<evidence type="ECO:0000256" key="3">
    <source>
        <dbReference type="ARBA" id="ARBA00022692"/>
    </source>
</evidence>
<evidence type="ECO:0000313" key="7">
    <source>
        <dbReference type="EMBL" id="PTE16760.1"/>
    </source>
</evidence>
<keyword evidence="4 6" id="KW-1133">Transmembrane helix</keyword>
<dbReference type="OrthoDB" id="3296441at2"/>
<evidence type="ECO:0000256" key="4">
    <source>
        <dbReference type="ARBA" id="ARBA00022989"/>
    </source>
</evidence>
<name>A0A2T4JFS8_9RHOB</name>
<organism evidence="7 8">
    <name type="scientific">Phaeovulum veldkampii DSM 11550</name>
    <dbReference type="NCBI Taxonomy" id="1185920"/>
    <lineage>
        <taxon>Bacteria</taxon>
        <taxon>Pseudomonadati</taxon>
        <taxon>Pseudomonadota</taxon>
        <taxon>Alphaproteobacteria</taxon>
        <taxon>Rhodobacterales</taxon>
        <taxon>Paracoccaceae</taxon>
        <taxon>Phaeovulum</taxon>
    </lineage>
</organism>
<dbReference type="Pfam" id="PF02588">
    <property type="entry name" value="YitT_membrane"/>
    <property type="match status" value="1"/>
</dbReference>
<feature type="transmembrane region" description="Helical" evidence="6">
    <location>
        <begin position="74"/>
        <end position="96"/>
    </location>
</feature>
<sequence>MTRPPRHTLTEDAQALAYGAGMAAFGIVMLTHLGFVTGQTAGLAVLISYVTGWGFGPVFFAINLPFYWLGYRRMGLAFTVKTFLAVAALSGLSMVLPDYVSFASLHPAVGAVLIGFVSGSALLALFRHGASLGGIGILGLYLQDRTGFRAGWTQMIFDACLFSVALLIRDWQTVAWSALGALVLNVVIAINHRRDRYIAT</sequence>
<dbReference type="EMBL" id="PZKF01000033">
    <property type="protein sequence ID" value="PTE16760.1"/>
    <property type="molecule type" value="Genomic_DNA"/>
</dbReference>
<dbReference type="InterPro" id="IPR003740">
    <property type="entry name" value="YitT"/>
</dbReference>
<keyword evidence="3 6" id="KW-0812">Transmembrane</keyword>
<accession>A0A2T4JFS8</accession>
<feature type="transmembrane region" description="Helical" evidence="6">
    <location>
        <begin position="41"/>
        <end position="62"/>
    </location>
</feature>
<dbReference type="RefSeq" id="WP_107325695.1">
    <property type="nucleotide sequence ID" value="NZ_NHSP01000015.1"/>
</dbReference>
<evidence type="ECO:0000313" key="8">
    <source>
        <dbReference type="Proteomes" id="UP000241899"/>
    </source>
</evidence>
<evidence type="ECO:0000256" key="5">
    <source>
        <dbReference type="ARBA" id="ARBA00023136"/>
    </source>
</evidence>
<evidence type="ECO:0000256" key="6">
    <source>
        <dbReference type="SAM" id="Phobius"/>
    </source>
</evidence>
<feature type="transmembrane region" description="Helical" evidence="6">
    <location>
        <begin position="15"/>
        <end position="35"/>
    </location>
</feature>
<comment type="caution">
    <text evidence="7">The sequence shown here is derived from an EMBL/GenBank/DDBJ whole genome shotgun (WGS) entry which is preliminary data.</text>
</comment>
<dbReference type="PANTHER" id="PTHR33545:SF5">
    <property type="entry name" value="UPF0750 MEMBRANE PROTEIN YITT"/>
    <property type="match status" value="1"/>
</dbReference>
<dbReference type="InterPro" id="IPR051461">
    <property type="entry name" value="UPF0750_membrane"/>
</dbReference>